<evidence type="ECO:0000313" key="3">
    <source>
        <dbReference type="Proteomes" id="UP000828390"/>
    </source>
</evidence>
<evidence type="ECO:0000313" key="2">
    <source>
        <dbReference type="EMBL" id="KAH3872797.1"/>
    </source>
</evidence>
<reference evidence="2" key="2">
    <citation type="submission" date="2020-11" db="EMBL/GenBank/DDBJ databases">
        <authorList>
            <person name="McCartney M.A."/>
            <person name="Auch B."/>
            <person name="Kono T."/>
            <person name="Mallez S."/>
            <person name="Becker A."/>
            <person name="Gohl D.M."/>
            <person name="Silverstein K.A.T."/>
            <person name="Koren S."/>
            <person name="Bechman K.B."/>
            <person name="Herman A."/>
            <person name="Abrahante J.E."/>
            <person name="Garbe J."/>
        </authorList>
    </citation>
    <scope>NUCLEOTIDE SEQUENCE</scope>
    <source>
        <strain evidence="2">Duluth1</strain>
        <tissue evidence="2">Whole animal</tissue>
    </source>
</reference>
<protein>
    <submittedName>
        <fullName evidence="2">Uncharacterized protein</fullName>
    </submittedName>
</protein>
<gene>
    <name evidence="2" type="ORF">DPMN_036020</name>
</gene>
<proteinExistence type="predicted"/>
<feature type="compositionally biased region" description="Basic residues" evidence="1">
    <location>
        <begin position="50"/>
        <end position="62"/>
    </location>
</feature>
<keyword evidence="3" id="KW-1185">Reference proteome</keyword>
<feature type="region of interest" description="Disordered" evidence="1">
    <location>
        <begin position="50"/>
        <end position="84"/>
    </location>
</feature>
<dbReference type="EMBL" id="JAIWYP010000002">
    <property type="protein sequence ID" value="KAH3872797.1"/>
    <property type="molecule type" value="Genomic_DNA"/>
</dbReference>
<sequence>MHLCLETTLHGFKRKELSMLPDGLVHRKTEYQLSMTFAGNAHALNIHQRHPGHVVRGRRRQRNSNVLDAPYLVSDPSDDFKKKR</sequence>
<reference evidence="2" key="1">
    <citation type="journal article" date="2019" name="bioRxiv">
        <title>The Genome of the Zebra Mussel, Dreissena polymorpha: A Resource for Invasive Species Research.</title>
        <authorList>
            <person name="McCartney M.A."/>
            <person name="Auch B."/>
            <person name="Kono T."/>
            <person name="Mallez S."/>
            <person name="Zhang Y."/>
            <person name="Obille A."/>
            <person name="Becker A."/>
            <person name="Abrahante J.E."/>
            <person name="Garbe J."/>
            <person name="Badalamenti J.P."/>
            <person name="Herman A."/>
            <person name="Mangelson H."/>
            <person name="Liachko I."/>
            <person name="Sullivan S."/>
            <person name="Sone E.D."/>
            <person name="Koren S."/>
            <person name="Silverstein K.A.T."/>
            <person name="Beckman K.B."/>
            <person name="Gohl D.M."/>
        </authorList>
    </citation>
    <scope>NUCLEOTIDE SEQUENCE</scope>
    <source>
        <strain evidence="2">Duluth1</strain>
        <tissue evidence="2">Whole animal</tissue>
    </source>
</reference>
<comment type="caution">
    <text evidence="2">The sequence shown here is derived from an EMBL/GenBank/DDBJ whole genome shotgun (WGS) entry which is preliminary data.</text>
</comment>
<evidence type="ECO:0000256" key="1">
    <source>
        <dbReference type="SAM" id="MobiDB-lite"/>
    </source>
</evidence>
<name>A0A9D4M8E8_DREPO</name>
<dbReference type="AlphaFoldDB" id="A0A9D4M8E8"/>
<dbReference type="Proteomes" id="UP000828390">
    <property type="component" value="Unassembled WGS sequence"/>
</dbReference>
<accession>A0A9D4M8E8</accession>
<organism evidence="2 3">
    <name type="scientific">Dreissena polymorpha</name>
    <name type="common">Zebra mussel</name>
    <name type="synonym">Mytilus polymorpha</name>
    <dbReference type="NCBI Taxonomy" id="45954"/>
    <lineage>
        <taxon>Eukaryota</taxon>
        <taxon>Metazoa</taxon>
        <taxon>Spiralia</taxon>
        <taxon>Lophotrochozoa</taxon>
        <taxon>Mollusca</taxon>
        <taxon>Bivalvia</taxon>
        <taxon>Autobranchia</taxon>
        <taxon>Heteroconchia</taxon>
        <taxon>Euheterodonta</taxon>
        <taxon>Imparidentia</taxon>
        <taxon>Neoheterodontei</taxon>
        <taxon>Myida</taxon>
        <taxon>Dreissenoidea</taxon>
        <taxon>Dreissenidae</taxon>
        <taxon>Dreissena</taxon>
    </lineage>
</organism>